<protein>
    <submittedName>
        <fullName evidence="1">Uncharacterized protein</fullName>
    </submittedName>
</protein>
<keyword evidence="2" id="KW-1185">Reference proteome</keyword>
<gene>
    <name evidence="1" type="ORF">NCTC12227_00361</name>
</gene>
<evidence type="ECO:0000313" key="1">
    <source>
        <dbReference type="EMBL" id="VEJ20652.1"/>
    </source>
</evidence>
<dbReference type="RefSeq" id="WP_126303940.1">
    <property type="nucleotide sequence ID" value="NZ_LR134516.1"/>
</dbReference>
<proteinExistence type="predicted"/>
<reference evidence="1 2" key="1">
    <citation type="submission" date="2018-12" db="EMBL/GenBank/DDBJ databases">
        <authorList>
            <consortium name="Pathogen Informatics"/>
        </authorList>
    </citation>
    <scope>NUCLEOTIDE SEQUENCE [LARGE SCALE GENOMIC DNA]</scope>
    <source>
        <strain evidence="1 2">NCTC12227</strain>
    </source>
</reference>
<accession>A0A448U9U8</accession>
<dbReference type="Proteomes" id="UP000268229">
    <property type="component" value="Chromosome"/>
</dbReference>
<name>A0A448U9U8_9NEIS</name>
<dbReference type="EMBL" id="LR134516">
    <property type="protein sequence ID" value="VEJ20652.1"/>
    <property type="molecule type" value="Genomic_DNA"/>
</dbReference>
<dbReference type="KEGG" id="nani:NCTC12227_00361"/>
<organism evidence="1 2">
    <name type="scientific">Neisseria animaloris</name>
    <dbReference type="NCBI Taxonomy" id="326522"/>
    <lineage>
        <taxon>Bacteria</taxon>
        <taxon>Pseudomonadati</taxon>
        <taxon>Pseudomonadota</taxon>
        <taxon>Betaproteobacteria</taxon>
        <taxon>Neisseriales</taxon>
        <taxon>Neisseriaceae</taxon>
        <taxon>Neisseria</taxon>
    </lineage>
</organism>
<sequence length="86" mass="9441">MAQGLNIPDLSAWRLVPLLTLEQAALLWGGIDPTKLSFEYLHLAHEEQARMAKIALQAFCGGIILGTLSPYQLYLFDDRGGGQLSI</sequence>
<dbReference type="OrthoDB" id="6429110at2"/>
<dbReference type="AlphaFoldDB" id="A0A448U9U8"/>
<evidence type="ECO:0000313" key="2">
    <source>
        <dbReference type="Proteomes" id="UP000268229"/>
    </source>
</evidence>